<dbReference type="CDD" id="cd04194">
    <property type="entry name" value="GT8_A4GalT_like"/>
    <property type="match status" value="1"/>
</dbReference>
<keyword evidence="1" id="KW-0328">Glycosyltransferase</keyword>
<keyword evidence="3" id="KW-0479">Metal-binding</keyword>
<gene>
    <name evidence="4" type="ORF">HMPREF1418_00830</name>
</gene>
<dbReference type="PANTHER" id="PTHR13778">
    <property type="entry name" value="GLYCOSYLTRANSFERASE 8 DOMAIN-CONTAINING PROTEIN"/>
    <property type="match status" value="1"/>
</dbReference>
<dbReference type="PATRIC" id="fig|1159046.3.peg.783"/>
<dbReference type="HOGENOM" id="CLU_063006_0_0_7"/>
<dbReference type="PANTHER" id="PTHR13778:SF47">
    <property type="entry name" value="LIPOPOLYSACCHARIDE 1,3-GALACTOSYLTRANSFERASE"/>
    <property type="match status" value="1"/>
</dbReference>
<feature type="non-terminal residue" evidence="4">
    <location>
        <position position="1"/>
    </location>
</feature>
<evidence type="ECO:0000256" key="1">
    <source>
        <dbReference type="ARBA" id="ARBA00022676"/>
    </source>
</evidence>
<evidence type="ECO:0000313" key="5">
    <source>
        <dbReference type="Proteomes" id="UP000012023"/>
    </source>
</evidence>
<dbReference type="SUPFAM" id="SSF53448">
    <property type="entry name" value="Nucleotide-diphospho-sugar transferases"/>
    <property type="match status" value="1"/>
</dbReference>
<dbReference type="Proteomes" id="UP000012023">
    <property type="component" value="Unassembled WGS sequence"/>
</dbReference>
<name>M3PV90_HELPX</name>
<accession>M3PV90</accession>
<evidence type="ECO:0000313" key="4">
    <source>
        <dbReference type="EMBL" id="EMH23310.1"/>
    </source>
</evidence>
<dbReference type="RefSeq" id="WP_001955207.1">
    <property type="nucleotide sequence ID" value="NZ_KB636976.1"/>
</dbReference>
<evidence type="ECO:0000256" key="3">
    <source>
        <dbReference type="ARBA" id="ARBA00022723"/>
    </source>
</evidence>
<dbReference type="EMBL" id="APDV01000051">
    <property type="protein sequence ID" value="EMH23310.1"/>
    <property type="molecule type" value="Genomic_DNA"/>
</dbReference>
<dbReference type="Gene3D" id="3.90.550.10">
    <property type="entry name" value="Spore Coat Polysaccharide Biosynthesis Protein SpsA, Chain A"/>
    <property type="match status" value="1"/>
</dbReference>
<dbReference type="InterPro" id="IPR029044">
    <property type="entry name" value="Nucleotide-diphossugar_trans"/>
</dbReference>
<dbReference type="AlphaFoldDB" id="M3PV90"/>
<reference evidence="4 5" key="1">
    <citation type="submission" date="2012-11" db="EMBL/GenBank/DDBJ databases">
        <authorList>
            <person name="Weinstock G."/>
            <person name="Sodergren E."/>
            <person name="Lobos E.A."/>
            <person name="Fulton L."/>
            <person name="Fulton R."/>
            <person name="Courtney L."/>
            <person name="Fronick C."/>
            <person name="O'Laughlin M."/>
            <person name="Godfrey J."/>
            <person name="Wilson R.M."/>
            <person name="Miner T."/>
            <person name="Farmer C."/>
            <person name="Delehaunty K."/>
            <person name="Cordes M."/>
            <person name="Minx P."/>
            <person name="Tomlinson C."/>
            <person name="Chen J."/>
            <person name="Wollam A."/>
            <person name="Pepin K.H."/>
            <person name="Bhonagiri V."/>
            <person name="Zhang X."/>
            <person name="Suruliraj S."/>
            <person name="Antonio M."/>
            <person name="Secka O."/>
            <person name="Thomas J."/>
            <person name="Warren W."/>
            <person name="Mitreva M."/>
            <person name="Mardis E.R."/>
            <person name="Wilson R.K."/>
        </authorList>
    </citation>
    <scope>NUCLEOTIDE SEQUENCE [LARGE SCALE GENOMIC DNA]</scope>
    <source>
        <strain evidence="4 5">GAM260BSi</strain>
    </source>
</reference>
<organism evidence="4 5">
    <name type="scientific">Helicobacter pylori GAM260BSi</name>
    <dbReference type="NCBI Taxonomy" id="1159046"/>
    <lineage>
        <taxon>Bacteria</taxon>
        <taxon>Pseudomonadati</taxon>
        <taxon>Campylobacterota</taxon>
        <taxon>Epsilonproteobacteria</taxon>
        <taxon>Campylobacterales</taxon>
        <taxon>Helicobacteraceae</taxon>
        <taxon>Helicobacter</taxon>
    </lineage>
</organism>
<protein>
    <submittedName>
        <fullName evidence="4">Glycosyltransferase, family 8</fullName>
    </submittedName>
</protein>
<comment type="caution">
    <text evidence="4">The sequence shown here is derived from an EMBL/GenBank/DDBJ whole genome shotgun (WGS) entry which is preliminary data.</text>
</comment>
<dbReference type="InterPro" id="IPR002495">
    <property type="entry name" value="Glyco_trans_8"/>
</dbReference>
<proteinExistence type="predicted"/>
<dbReference type="GO" id="GO:0016757">
    <property type="term" value="F:glycosyltransferase activity"/>
    <property type="evidence" value="ECO:0007669"/>
    <property type="project" value="UniProtKB-KW"/>
</dbReference>
<sequence>LSFQTIPIVVAFDNNYCIPAGVSLYSMLLNAKRERDGVKLFYQIHCLVDSLSAENAEKLKRTMAPFSAFSGIEFCDISKNDAYPFKLVSQLFLRLNPFAKKRFSKMILCRLLLASIFPQYEKMIMFDVDTLFVGDISEGFFIPMDGEYFGATKEDLSLIDIHSANDLFVSRLNWSRGMGVKLNHKSLSFQEVGILYENPFNAGFMLVNLVLWRESHLEEKLIDFFKTRDEGLLLPEQDLFVLVCQGRILEMPCKYNVHPRMVGTRMIPKKSDACMLHFYADEKPWKHFGYPYSKEWHQVAFKTSFESLVFENLVGKIETFTELNDHNKKSFFEFLNTRLNKKFLIQYVLFKIFKKLESFCLR</sequence>
<keyword evidence="2 4" id="KW-0808">Transferase</keyword>
<dbReference type="GO" id="GO:0046872">
    <property type="term" value="F:metal ion binding"/>
    <property type="evidence" value="ECO:0007669"/>
    <property type="project" value="UniProtKB-KW"/>
</dbReference>
<evidence type="ECO:0000256" key="2">
    <source>
        <dbReference type="ARBA" id="ARBA00022679"/>
    </source>
</evidence>
<dbReference type="Pfam" id="PF01501">
    <property type="entry name" value="Glyco_transf_8"/>
    <property type="match status" value="1"/>
</dbReference>
<dbReference type="InterPro" id="IPR050748">
    <property type="entry name" value="Glycosyltrans_8_dom-fam"/>
</dbReference>